<dbReference type="OrthoDB" id="3364132at2759"/>
<gene>
    <name evidence="2" type="ORF">FKW77_007166</name>
</gene>
<dbReference type="Pfam" id="PF25534">
    <property type="entry name" value="DUF7918"/>
    <property type="match status" value="1"/>
</dbReference>
<dbReference type="PANTHER" id="PTHR36223:SF1">
    <property type="entry name" value="TRANSCRIPTION ELONGATION FACTOR EAF N-TERMINAL DOMAIN-CONTAINING PROTEIN"/>
    <property type="match status" value="1"/>
</dbReference>
<dbReference type="AlphaFoldDB" id="A0A517KWR0"/>
<keyword evidence="3" id="KW-1185">Reference proteome</keyword>
<dbReference type="Proteomes" id="UP000316270">
    <property type="component" value="Chromosome 1"/>
</dbReference>
<reference evidence="2 3" key="1">
    <citation type="submission" date="2019-07" db="EMBL/GenBank/DDBJ databases">
        <title>Finished genome of Venturia effusa.</title>
        <authorList>
            <person name="Young C.A."/>
            <person name="Cox M.P."/>
            <person name="Ganley A.R.D."/>
            <person name="David W.J."/>
        </authorList>
    </citation>
    <scope>NUCLEOTIDE SEQUENCE [LARGE SCALE GENOMIC DNA]</scope>
    <source>
        <strain evidence="3">albino</strain>
    </source>
</reference>
<organism evidence="2 3">
    <name type="scientific">Venturia effusa</name>
    <dbReference type="NCBI Taxonomy" id="50376"/>
    <lineage>
        <taxon>Eukaryota</taxon>
        <taxon>Fungi</taxon>
        <taxon>Dikarya</taxon>
        <taxon>Ascomycota</taxon>
        <taxon>Pezizomycotina</taxon>
        <taxon>Dothideomycetes</taxon>
        <taxon>Pleosporomycetidae</taxon>
        <taxon>Venturiales</taxon>
        <taxon>Venturiaceae</taxon>
        <taxon>Venturia</taxon>
    </lineage>
</organism>
<proteinExistence type="predicted"/>
<dbReference type="EMBL" id="CP042185">
    <property type="protein sequence ID" value="QDS67817.1"/>
    <property type="molecule type" value="Genomic_DNA"/>
</dbReference>
<evidence type="ECO:0000313" key="3">
    <source>
        <dbReference type="Proteomes" id="UP000316270"/>
    </source>
</evidence>
<feature type="domain" description="DUF7918" evidence="1">
    <location>
        <begin position="64"/>
        <end position="271"/>
    </location>
</feature>
<accession>A0A517KWR0</accession>
<protein>
    <recommendedName>
        <fullName evidence="1">DUF7918 domain-containing protein</fullName>
    </recommendedName>
</protein>
<sequence length="371" mass="42274">MAIYPKLRGLEVKIKVDGKVAKEYEEPMIEEQDLGDISLVGRRALFGGPDVQQNDHMIVPEVKTTAAEKYIESKPGVDFAVQMCLRSDFPYLKNDLKFAIDVDGLISESEISIRAHHAKGRYIVIDGIKSGSGDNIVKNKFVFSNLELDRTEPNLLSSHAKALVEECKRLGQITIKVYRVEVYKQNLNAASLTFGDAAEVNADSIPEKILKKAHPGKSLSQRTDPVTPPAIFEEWFQVHSRPIDSDDEPIAYFVFKYRSMEDLHKELIVPRPDDLESIPVKQLTRQQMVRLIERQKEDSEKQEAMNRRIAHNTEEKHKRQLAERASFHAAIKRELSEDADDSDVVDSNESSKRRCFIKIEKETEVVDLTEE</sequence>
<dbReference type="InterPro" id="IPR057678">
    <property type="entry name" value="DUF7918"/>
</dbReference>
<dbReference type="PANTHER" id="PTHR36223">
    <property type="entry name" value="BETA-LACTAMASE-TYPE TRANSPEPTIDASE FOLD DOMAIN CONTAINING PROTEIN"/>
    <property type="match status" value="1"/>
</dbReference>
<evidence type="ECO:0000259" key="1">
    <source>
        <dbReference type="Pfam" id="PF25534"/>
    </source>
</evidence>
<evidence type="ECO:0000313" key="2">
    <source>
        <dbReference type="EMBL" id="QDS67817.1"/>
    </source>
</evidence>
<dbReference type="STRING" id="50376.A0A517KWR0"/>
<name>A0A517KWR0_9PEZI</name>